<dbReference type="PANTHER" id="PTHR31047">
    <property type="entry name" value="MEIOTICALLY UP-REGULATED GENE 157 PROTEIN"/>
    <property type="match status" value="1"/>
</dbReference>
<evidence type="ECO:0000313" key="2">
    <source>
        <dbReference type="Proteomes" id="UP001179600"/>
    </source>
</evidence>
<dbReference type="AlphaFoldDB" id="A0AAE9XF89"/>
<dbReference type="InterPro" id="IPR008313">
    <property type="entry name" value="GH125"/>
</dbReference>
<organism evidence="1 2">
    <name type="scientific">Vagococcus lutrae</name>
    <dbReference type="NCBI Taxonomy" id="81947"/>
    <lineage>
        <taxon>Bacteria</taxon>
        <taxon>Bacillati</taxon>
        <taxon>Bacillota</taxon>
        <taxon>Bacilli</taxon>
        <taxon>Lactobacillales</taxon>
        <taxon>Enterococcaceae</taxon>
        <taxon>Vagococcus</taxon>
    </lineage>
</organism>
<name>A0AAE9XF89_9ENTE</name>
<protein>
    <submittedName>
        <fullName evidence="1">Glycoside hydrolase family 125 protein</fullName>
    </submittedName>
</protein>
<dbReference type="GO" id="GO:0016787">
    <property type="term" value="F:hydrolase activity"/>
    <property type="evidence" value="ECO:0007669"/>
    <property type="project" value="UniProtKB-KW"/>
</dbReference>
<dbReference type="Gene3D" id="1.50.10.10">
    <property type="match status" value="1"/>
</dbReference>
<evidence type="ECO:0000313" key="1">
    <source>
        <dbReference type="EMBL" id="WCG23229.1"/>
    </source>
</evidence>
<keyword evidence="1" id="KW-0378">Hydrolase</keyword>
<dbReference type="InterPro" id="IPR008928">
    <property type="entry name" value="6-hairpin_glycosidase_sf"/>
</dbReference>
<accession>A0AAE9XF89</accession>
<dbReference type="Pfam" id="PF06824">
    <property type="entry name" value="Glyco_hydro_125"/>
    <property type="match status" value="1"/>
</dbReference>
<gene>
    <name evidence="1" type="ORF">PML95_03025</name>
</gene>
<dbReference type="Proteomes" id="UP001179600">
    <property type="component" value="Chromosome"/>
</dbReference>
<dbReference type="RefSeq" id="WP_272163570.1">
    <property type="nucleotide sequence ID" value="NZ_CP116507.1"/>
</dbReference>
<dbReference type="EMBL" id="CP116507">
    <property type="protein sequence ID" value="WCG23229.1"/>
    <property type="molecule type" value="Genomic_DNA"/>
</dbReference>
<dbReference type="GO" id="GO:0005975">
    <property type="term" value="P:carbohydrate metabolic process"/>
    <property type="evidence" value="ECO:0007669"/>
    <property type="project" value="InterPro"/>
</dbReference>
<dbReference type="InterPro" id="IPR012341">
    <property type="entry name" value="6hp_glycosidase-like_sf"/>
</dbReference>
<proteinExistence type="predicted"/>
<dbReference type="SMART" id="SM01149">
    <property type="entry name" value="DUF1237"/>
    <property type="match status" value="1"/>
</dbReference>
<dbReference type="PANTHER" id="PTHR31047:SF0">
    <property type="entry name" value="MEIOTICALLY UP-REGULATED GENE 157 PROTEIN"/>
    <property type="match status" value="1"/>
</dbReference>
<dbReference type="PIRSF" id="PIRSF028846">
    <property type="entry name" value="UCP028846"/>
    <property type="match status" value="1"/>
</dbReference>
<reference evidence="1" key="1">
    <citation type="submission" date="2023-01" db="EMBL/GenBank/DDBJ databases">
        <title>Oxazolidinone resistance genes in florfenicol resistant enterococci from beef cattle and veal calves at slaughter.</title>
        <authorList>
            <person name="Biggel M."/>
        </authorList>
    </citation>
    <scope>NUCLEOTIDE SEQUENCE</scope>
    <source>
        <strain evidence="1">K204-1</strain>
    </source>
</reference>
<sequence length="429" mass="49239">MVYQTIPASVQSFMDHINSLTQQDNPKWGEIFNKCFANTLLTTVKRQEDGTTFLLTGDIPAMWLRDSTAQVRPYLPIAKHDADLADMIAGLVKRQFFYINIDPYANAFNEEPNNAGHQTDHTEMNPWIWERKYEIDSLCYPVQLACLLHQATGQTDQFNADFHEGVAKILEVFETEQHHENSPYTFERDTWREEDTLTHDGRGTPVDYTGMTWSGFRPSDDRCIYGYLVPSNMFAVVILGYLEELYTSLFNQPEVAQRAKKLKEEIDAGIRQYAQVQNQAGETIYAYEVDGLGHYSIQDDSNVPSLMSAPYLGYCAEDDPVYLATRRTLLSKENPYYYEGKYAKGIGSSHTPENYIWPIAVSIEGMTTSDKAEKKRILDMLAATTGGTDLMHEGVHVDDPTKYTREWFSWANMMFCELVMDYYDIRVEK</sequence>
<dbReference type="SUPFAM" id="SSF48208">
    <property type="entry name" value="Six-hairpin glycosidases"/>
    <property type="match status" value="1"/>
</dbReference>